<dbReference type="InterPro" id="IPR008990">
    <property type="entry name" value="Elect_transpt_acc-like_dom_sf"/>
</dbReference>
<name>A0A1N6RH10_9ACTN</name>
<dbReference type="Pfam" id="PF02211">
    <property type="entry name" value="NHase_beta_C"/>
    <property type="match status" value="1"/>
</dbReference>
<gene>
    <name evidence="2" type="ORF">SAMN05421833_101383</name>
</gene>
<evidence type="ECO:0000313" key="3">
    <source>
        <dbReference type="Proteomes" id="UP000186096"/>
    </source>
</evidence>
<dbReference type="SUPFAM" id="SSF50090">
    <property type="entry name" value="Electron transport accessory proteins"/>
    <property type="match status" value="1"/>
</dbReference>
<dbReference type="OrthoDB" id="3478924at2"/>
<organism evidence="2 3">
    <name type="scientific">Microbispora rosea</name>
    <dbReference type="NCBI Taxonomy" id="58117"/>
    <lineage>
        <taxon>Bacteria</taxon>
        <taxon>Bacillati</taxon>
        <taxon>Actinomycetota</taxon>
        <taxon>Actinomycetes</taxon>
        <taxon>Streptosporangiales</taxon>
        <taxon>Streptosporangiaceae</taxon>
        <taxon>Microbispora</taxon>
    </lineage>
</organism>
<dbReference type="STRING" id="58117.SAMN05421833_101383"/>
<reference evidence="3" key="1">
    <citation type="submission" date="2017-01" db="EMBL/GenBank/DDBJ databases">
        <authorList>
            <person name="Varghese N."/>
            <person name="Submissions S."/>
        </authorList>
    </citation>
    <scope>NUCLEOTIDE SEQUENCE [LARGE SCALE GENOMIC DNA]</scope>
    <source>
        <strain evidence="3">ATCC 12950</strain>
    </source>
</reference>
<dbReference type="Gene3D" id="2.30.30.50">
    <property type="match status" value="1"/>
</dbReference>
<evidence type="ECO:0000259" key="1">
    <source>
        <dbReference type="Pfam" id="PF02211"/>
    </source>
</evidence>
<feature type="domain" description="Nitrile hydratase beta subunit" evidence="1">
    <location>
        <begin position="3"/>
        <end position="93"/>
    </location>
</feature>
<evidence type="ECO:0000313" key="2">
    <source>
        <dbReference type="EMBL" id="SIQ28069.1"/>
    </source>
</evidence>
<accession>A0A1N6RH10</accession>
<dbReference type="AlphaFoldDB" id="A0A1N6RH10"/>
<dbReference type="EMBL" id="FTNI01000001">
    <property type="protein sequence ID" value="SIQ28069.1"/>
    <property type="molecule type" value="Genomic_DNA"/>
</dbReference>
<sequence>MRRFKVGDRVVVRDETTLFHTRCQGYMRGRIGTVVEDRPAWVIPEDEAWGRDEDGRHEPFYVVRFKQTELWADYAGPDLDTLESEFSERWLEPAGEGEHSV</sequence>
<proteinExistence type="predicted"/>
<dbReference type="RefSeq" id="WP_076432186.1">
    <property type="nucleotide sequence ID" value="NZ_FTNI01000001.1"/>
</dbReference>
<protein>
    <submittedName>
        <fullName evidence="2">Nitrile hydratase beta subunit</fullName>
    </submittedName>
</protein>
<keyword evidence="3" id="KW-1185">Reference proteome</keyword>
<dbReference type="Proteomes" id="UP000186096">
    <property type="component" value="Unassembled WGS sequence"/>
</dbReference>
<dbReference type="InterPro" id="IPR024690">
    <property type="entry name" value="CN_hydtase_beta_dom_C"/>
</dbReference>